<feature type="region of interest" description="Disordered" evidence="1">
    <location>
        <begin position="50"/>
        <end position="72"/>
    </location>
</feature>
<evidence type="ECO:0000313" key="3">
    <source>
        <dbReference type="Proteomes" id="UP001370490"/>
    </source>
</evidence>
<organism evidence="2 3">
    <name type="scientific">Dillenia turbinata</name>
    <dbReference type="NCBI Taxonomy" id="194707"/>
    <lineage>
        <taxon>Eukaryota</taxon>
        <taxon>Viridiplantae</taxon>
        <taxon>Streptophyta</taxon>
        <taxon>Embryophyta</taxon>
        <taxon>Tracheophyta</taxon>
        <taxon>Spermatophyta</taxon>
        <taxon>Magnoliopsida</taxon>
        <taxon>eudicotyledons</taxon>
        <taxon>Gunneridae</taxon>
        <taxon>Pentapetalae</taxon>
        <taxon>Dilleniales</taxon>
        <taxon>Dilleniaceae</taxon>
        <taxon>Dillenia</taxon>
    </lineage>
</organism>
<dbReference type="PANTHER" id="PTHR37263:SF2">
    <property type="entry name" value="EXPRESSED PROTEIN"/>
    <property type="match status" value="1"/>
</dbReference>
<sequence length="72" mass="8360">MHLWPSLTIRESFKIAYLRKVEWNLNRMNSENKRSTSSTYQKLLDNNTSADVDNIESDSSVSNNSSFGIRFD</sequence>
<keyword evidence="3" id="KW-1185">Reference proteome</keyword>
<feature type="compositionally biased region" description="Low complexity" evidence="1">
    <location>
        <begin position="57"/>
        <end position="66"/>
    </location>
</feature>
<protein>
    <submittedName>
        <fullName evidence="2">Uncharacterized protein</fullName>
    </submittedName>
</protein>
<evidence type="ECO:0000256" key="1">
    <source>
        <dbReference type="SAM" id="MobiDB-lite"/>
    </source>
</evidence>
<accession>A0AAN8VSV9</accession>
<comment type="caution">
    <text evidence="2">The sequence shown here is derived from an EMBL/GenBank/DDBJ whole genome shotgun (WGS) entry which is preliminary data.</text>
</comment>
<dbReference type="AlphaFoldDB" id="A0AAN8VSV9"/>
<dbReference type="PANTHER" id="PTHR37263">
    <property type="entry name" value="EXPRESSED PROTEIN"/>
    <property type="match status" value="1"/>
</dbReference>
<dbReference type="Proteomes" id="UP001370490">
    <property type="component" value="Unassembled WGS sequence"/>
</dbReference>
<reference evidence="2 3" key="1">
    <citation type="submission" date="2023-12" db="EMBL/GenBank/DDBJ databases">
        <title>A high-quality genome assembly for Dillenia turbinata (Dilleniales).</title>
        <authorList>
            <person name="Chanderbali A."/>
        </authorList>
    </citation>
    <scope>NUCLEOTIDE SEQUENCE [LARGE SCALE GENOMIC DNA]</scope>
    <source>
        <strain evidence="2">LSX21</strain>
        <tissue evidence="2">Leaf</tissue>
    </source>
</reference>
<gene>
    <name evidence="2" type="ORF">RJ641_036252</name>
</gene>
<name>A0AAN8VSV9_9MAGN</name>
<proteinExistence type="predicted"/>
<dbReference type="EMBL" id="JBAMMX010000009">
    <property type="protein sequence ID" value="KAK6933358.1"/>
    <property type="molecule type" value="Genomic_DNA"/>
</dbReference>
<evidence type="ECO:0000313" key="2">
    <source>
        <dbReference type="EMBL" id="KAK6933358.1"/>
    </source>
</evidence>